<dbReference type="InterPro" id="IPR004360">
    <property type="entry name" value="Glyas_Fos-R_dOase_dom"/>
</dbReference>
<dbReference type="Pfam" id="PF00903">
    <property type="entry name" value="Glyoxalase"/>
    <property type="match status" value="1"/>
</dbReference>
<evidence type="ECO:0000259" key="1">
    <source>
        <dbReference type="PROSITE" id="PS51819"/>
    </source>
</evidence>
<accession>A0ABZ2TAR1</accession>
<dbReference type="PROSITE" id="PS51819">
    <property type="entry name" value="VOC"/>
    <property type="match status" value="1"/>
</dbReference>
<dbReference type="EMBL" id="CP146606">
    <property type="protein sequence ID" value="WYK16788.1"/>
    <property type="molecule type" value="Genomic_DNA"/>
</dbReference>
<reference evidence="2 3" key="1">
    <citation type="submission" date="2024-02" db="EMBL/GenBank/DDBJ databases">
        <title>Roseovarius strain W115 nov., isolated from a marine algae.</title>
        <authorList>
            <person name="Lee M.W."/>
            <person name="Lee J.K."/>
            <person name="Kim J.M."/>
            <person name="Choi D.G."/>
            <person name="Baek J.H."/>
            <person name="Bayburt H."/>
            <person name="Jung J.J."/>
            <person name="Han D.M."/>
            <person name="Jeon C.O."/>
        </authorList>
    </citation>
    <scope>NUCLEOTIDE SEQUENCE [LARGE SCALE GENOMIC DNA]</scope>
    <source>
        <strain evidence="2 3">W115</strain>
    </source>
</reference>
<organism evidence="2 3">
    <name type="scientific">Roseovarius rhodophyticola</name>
    <dbReference type="NCBI Taxonomy" id="3080827"/>
    <lineage>
        <taxon>Bacteria</taxon>
        <taxon>Pseudomonadati</taxon>
        <taxon>Pseudomonadota</taxon>
        <taxon>Alphaproteobacteria</taxon>
        <taxon>Rhodobacterales</taxon>
        <taxon>Roseobacteraceae</taxon>
        <taxon>Roseovarius</taxon>
    </lineage>
</organism>
<dbReference type="SUPFAM" id="SSF54593">
    <property type="entry name" value="Glyoxalase/Bleomycin resistance protein/Dihydroxybiphenyl dioxygenase"/>
    <property type="match status" value="1"/>
</dbReference>
<evidence type="ECO:0000313" key="2">
    <source>
        <dbReference type="EMBL" id="WYK16788.1"/>
    </source>
</evidence>
<keyword evidence="3" id="KW-1185">Reference proteome</keyword>
<dbReference type="RefSeq" id="WP_317056857.1">
    <property type="nucleotide sequence ID" value="NZ_CP146606.1"/>
</dbReference>
<name>A0ABZ2TAR1_9RHOB</name>
<gene>
    <name evidence="2" type="ORF">RZS32_010110</name>
</gene>
<sequence>MKFSQPVPALPVHSVVQAQQYYRDKLGCEIAWHHEEGRIGAVSHGECVIFFREVEGLITPCIHWVFVVDVDGAFDELSELGAHIVEPPEDKPWGLRQFTIQDLCGHVYHFHCDV</sequence>
<dbReference type="InterPro" id="IPR029068">
    <property type="entry name" value="Glyas_Bleomycin-R_OHBP_Dase"/>
</dbReference>
<feature type="domain" description="VOC" evidence="1">
    <location>
        <begin position="2"/>
        <end position="113"/>
    </location>
</feature>
<dbReference type="Gene3D" id="3.10.180.10">
    <property type="entry name" value="2,3-Dihydroxybiphenyl 1,2-Dioxygenase, domain 1"/>
    <property type="match status" value="1"/>
</dbReference>
<dbReference type="Proteomes" id="UP001281305">
    <property type="component" value="Chromosome"/>
</dbReference>
<dbReference type="InterPro" id="IPR037523">
    <property type="entry name" value="VOC_core"/>
</dbReference>
<proteinExistence type="predicted"/>
<protein>
    <submittedName>
        <fullName evidence="2">VOC family protein</fullName>
    </submittedName>
</protein>
<evidence type="ECO:0000313" key="3">
    <source>
        <dbReference type="Proteomes" id="UP001281305"/>
    </source>
</evidence>